<evidence type="ECO:0000313" key="3">
    <source>
        <dbReference type="Proteomes" id="UP000198926"/>
    </source>
</evidence>
<protein>
    <submittedName>
        <fullName evidence="2">Uncharacterized protein</fullName>
    </submittedName>
</protein>
<dbReference type="AlphaFoldDB" id="A0A1I6MBD3"/>
<reference evidence="2 3" key="1">
    <citation type="submission" date="2016-10" db="EMBL/GenBank/DDBJ databases">
        <authorList>
            <person name="de Groot N.N."/>
        </authorList>
    </citation>
    <scope>NUCLEOTIDE SEQUENCE [LARGE SCALE GENOMIC DNA]</scope>
    <source>
        <strain evidence="2 3">DSM 29433</strain>
    </source>
</reference>
<sequence>MSDINSLENRITAALDRISRGLDARPQNGGGDVEALQAALENERRNNAELTERVRLLKERQDGQVAALSDRVETQRSQLGALDAQLQTLRASNEQLREMNARLRETVTAGLAPDLQEAAIAVEVRAMEAQRAADIAEMDAIIAELKPLIAEA</sequence>
<evidence type="ECO:0000313" key="2">
    <source>
        <dbReference type="EMBL" id="SFS12902.1"/>
    </source>
</evidence>
<dbReference type="STRING" id="1123755.SAMN05444714_1473"/>
<gene>
    <name evidence="2" type="ORF">SAMN05444714_1473</name>
</gene>
<name>A0A1I6MBD3_9RHOB</name>
<evidence type="ECO:0000256" key="1">
    <source>
        <dbReference type="SAM" id="Coils"/>
    </source>
</evidence>
<dbReference type="RefSeq" id="WP_090207695.1">
    <property type="nucleotide sequence ID" value="NZ_FOZM01000001.1"/>
</dbReference>
<keyword evidence="3" id="KW-1185">Reference proteome</keyword>
<accession>A0A1I6MBD3</accession>
<dbReference type="EMBL" id="FOZM01000001">
    <property type="protein sequence ID" value="SFS12902.1"/>
    <property type="molecule type" value="Genomic_DNA"/>
</dbReference>
<keyword evidence="1" id="KW-0175">Coiled coil</keyword>
<feature type="coiled-coil region" evidence="1">
    <location>
        <begin position="33"/>
        <end position="106"/>
    </location>
</feature>
<dbReference type="OrthoDB" id="7871100at2"/>
<dbReference type="Proteomes" id="UP000198926">
    <property type="component" value="Unassembled WGS sequence"/>
</dbReference>
<organism evidence="2 3">
    <name type="scientific">Yoonia litorea</name>
    <dbReference type="NCBI Taxonomy" id="1123755"/>
    <lineage>
        <taxon>Bacteria</taxon>
        <taxon>Pseudomonadati</taxon>
        <taxon>Pseudomonadota</taxon>
        <taxon>Alphaproteobacteria</taxon>
        <taxon>Rhodobacterales</taxon>
        <taxon>Paracoccaceae</taxon>
        <taxon>Yoonia</taxon>
    </lineage>
</organism>
<proteinExistence type="predicted"/>